<evidence type="ECO:0000313" key="2">
    <source>
        <dbReference type="Proteomes" id="UP000708576"/>
    </source>
</evidence>
<proteinExistence type="predicted"/>
<comment type="caution">
    <text evidence="1">The sequence shown here is derived from an EMBL/GenBank/DDBJ whole genome shotgun (WGS) entry which is preliminary data.</text>
</comment>
<reference evidence="1 2" key="1">
    <citation type="journal article" date="2015" name="Int. J. Syst. Evol. Microbiol.">
        <title>Carboxylicivirga linearis sp. nov., isolated from a sea cucumber culture pond.</title>
        <authorList>
            <person name="Wang F.Q."/>
            <person name="Zhou Y.X."/>
            <person name="Lin X.Z."/>
            <person name="Chen G.J."/>
            <person name="Du Z.J."/>
        </authorList>
    </citation>
    <scope>NUCLEOTIDE SEQUENCE [LARGE SCALE GENOMIC DNA]</scope>
    <source>
        <strain evidence="1 2">FB218</strain>
    </source>
</reference>
<dbReference type="Proteomes" id="UP000708576">
    <property type="component" value="Unassembled WGS sequence"/>
</dbReference>
<keyword evidence="2" id="KW-1185">Reference proteome</keyword>
<dbReference type="EMBL" id="JAGUCO010000003">
    <property type="protein sequence ID" value="MBS2098069.1"/>
    <property type="molecule type" value="Genomic_DNA"/>
</dbReference>
<gene>
    <name evidence="1" type="ORF">KEM10_07235</name>
</gene>
<dbReference type="RefSeq" id="WP_212215309.1">
    <property type="nucleotide sequence ID" value="NZ_JAGUCO010000003.1"/>
</dbReference>
<sequence length="189" mass="22811">MQNIEPYNRWENIYKANEDVNSPFYGQVFDEYLCRNTIYDHYIHPKWDEFGSSTLYLKILYINYELNCCIIELMGEWNDCLYNDIMHLKRNIIEHLEDNGIQKFVLIGENILNFHYSDDSYYEDWFNDIEDGWIMAVNFREHVMAEFDKINLNYYMLYGGQLSAVKWRTLSPLKLFEALDNYAGRILNP</sequence>
<protein>
    <submittedName>
        <fullName evidence="1">Uncharacterized protein</fullName>
    </submittedName>
</protein>
<name>A0ABS5JT31_9BACT</name>
<organism evidence="1 2">
    <name type="scientific">Carboxylicivirga linearis</name>
    <dbReference type="NCBI Taxonomy" id="1628157"/>
    <lineage>
        <taxon>Bacteria</taxon>
        <taxon>Pseudomonadati</taxon>
        <taxon>Bacteroidota</taxon>
        <taxon>Bacteroidia</taxon>
        <taxon>Marinilabiliales</taxon>
        <taxon>Marinilabiliaceae</taxon>
        <taxon>Carboxylicivirga</taxon>
    </lineage>
</organism>
<evidence type="ECO:0000313" key="1">
    <source>
        <dbReference type="EMBL" id="MBS2098069.1"/>
    </source>
</evidence>
<accession>A0ABS5JT31</accession>